<accession>A0ABV7XBF9</accession>
<dbReference type="PROSITE" id="PS50405">
    <property type="entry name" value="GST_CTER"/>
    <property type="match status" value="1"/>
</dbReference>
<comment type="caution">
    <text evidence="3">The sequence shown here is derived from an EMBL/GenBank/DDBJ whole genome shotgun (WGS) entry which is preliminary data.</text>
</comment>
<protein>
    <submittedName>
        <fullName evidence="3">Glutathione S-transferase family protein</fullName>
    </submittedName>
</protein>
<dbReference type="CDD" id="cd00570">
    <property type="entry name" value="GST_N_family"/>
    <property type="match status" value="1"/>
</dbReference>
<dbReference type="InterPro" id="IPR010987">
    <property type="entry name" value="Glutathione-S-Trfase_C-like"/>
</dbReference>
<evidence type="ECO:0000313" key="4">
    <source>
        <dbReference type="Proteomes" id="UP001595615"/>
    </source>
</evidence>
<dbReference type="PROSITE" id="PS50404">
    <property type="entry name" value="GST_NTER"/>
    <property type="match status" value="1"/>
</dbReference>
<dbReference type="InterPro" id="IPR004045">
    <property type="entry name" value="Glutathione_S-Trfase_N"/>
</dbReference>
<dbReference type="PANTHER" id="PTHR44051:SF8">
    <property type="entry name" value="GLUTATHIONE S-TRANSFERASE GSTA"/>
    <property type="match status" value="1"/>
</dbReference>
<name>A0ABV7XBF9_9SPHN</name>
<dbReference type="SFLD" id="SFLDG00358">
    <property type="entry name" value="Main_(cytGST)"/>
    <property type="match status" value="1"/>
</dbReference>
<evidence type="ECO:0000259" key="1">
    <source>
        <dbReference type="PROSITE" id="PS50404"/>
    </source>
</evidence>
<dbReference type="Gene3D" id="3.40.30.10">
    <property type="entry name" value="Glutaredoxin"/>
    <property type="match status" value="1"/>
</dbReference>
<dbReference type="SUPFAM" id="SSF47616">
    <property type="entry name" value="GST C-terminal domain-like"/>
    <property type="match status" value="1"/>
</dbReference>
<dbReference type="Proteomes" id="UP001595615">
    <property type="component" value="Unassembled WGS sequence"/>
</dbReference>
<organism evidence="3 4">
    <name type="scientific">Sphingoaurantiacus capsulatus</name>
    <dbReference type="NCBI Taxonomy" id="1771310"/>
    <lineage>
        <taxon>Bacteria</taxon>
        <taxon>Pseudomonadati</taxon>
        <taxon>Pseudomonadota</taxon>
        <taxon>Alphaproteobacteria</taxon>
        <taxon>Sphingomonadales</taxon>
        <taxon>Sphingosinicellaceae</taxon>
        <taxon>Sphingoaurantiacus</taxon>
    </lineage>
</organism>
<gene>
    <name evidence="3" type="ORF">ACFOMD_08375</name>
</gene>
<evidence type="ECO:0000259" key="2">
    <source>
        <dbReference type="PROSITE" id="PS50405"/>
    </source>
</evidence>
<dbReference type="SUPFAM" id="SSF52833">
    <property type="entry name" value="Thioredoxin-like"/>
    <property type="match status" value="1"/>
</dbReference>
<evidence type="ECO:0000313" key="3">
    <source>
        <dbReference type="EMBL" id="MFC3712582.1"/>
    </source>
</evidence>
<dbReference type="Pfam" id="PF13410">
    <property type="entry name" value="GST_C_2"/>
    <property type="match status" value="1"/>
</dbReference>
<dbReference type="RefSeq" id="WP_380859761.1">
    <property type="nucleotide sequence ID" value="NZ_JBHRXV010000006.1"/>
</dbReference>
<reference evidence="4" key="1">
    <citation type="journal article" date="2019" name="Int. J. Syst. Evol. Microbiol.">
        <title>The Global Catalogue of Microorganisms (GCM) 10K type strain sequencing project: providing services to taxonomists for standard genome sequencing and annotation.</title>
        <authorList>
            <consortium name="The Broad Institute Genomics Platform"/>
            <consortium name="The Broad Institute Genome Sequencing Center for Infectious Disease"/>
            <person name="Wu L."/>
            <person name="Ma J."/>
        </authorList>
    </citation>
    <scope>NUCLEOTIDE SEQUENCE [LARGE SCALE GENOMIC DNA]</scope>
    <source>
        <strain evidence="4">KCTC 42644</strain>
    </source>
</reference>
<feature type="domain" description="GST C-terminal" evidence="2">
    <location>
        <begin position="86"/>
        <end position="209"/>
    </location>
</feature>
<dbReference type="CDD" id="cd00299">
    <property type="entry name" value="GST_C_family"/>
    <property type="match status" value="1"/>
</dbReference>
<dbReference type="EMBL" id="JBHRXV010000006">
    <property type="protein sequence ID" value="MFC3712582.1"/>
    <property type="molecule type" value="Genomic_DNA"/>
</dbReference>
<keyword evidence="4" id="KW-1185">Reference proteome</keyword>
<dbReference type="PANTHER" id="PTHR44051">
    <property type="entry name" value="GLUTATHIONE S-TRANSFERASE-RELATED"/>
    <property type="match status" value="1"/>
</dbReference>
<sequence length="218" mass="24074">MTIQLFGHAFSSYHWKALIALYENGTPFVFREVGSDPATMDEFGRLSPMGKFPLLVEGHRVVFEATAIIEYLALYHPGPIALIPADPKAALEVRMLDRFFDNYVMTPMQKVVGDALRPEGGKDPHGVGEARAQLDKAYAWLEGHLAGRDWATGAGFSLADVAAAPSLFYADWAHPVDGRFPTVAAYRQRLLARPSVARGVDEARPFRPYFPLGAPDRD</sequence>
<dbReference type="Gene3D" id="1.20.1050.10">
    <property type="match status" value="1"/>
</dbReference>
<dbReference type="InterPro" id="IPR036249">
    <property type="entry name" value="Thioredoxin-like_sf"/>
</dbReference>
<feature type="domain" description="GST N-terminal" evidence="1">
    <location>
        <begin position="1"/>
        <end position="80"/>
    </location>
</feature>
<dbReference type="InterPro" id="IPR040079">
    <property type="entry name" value="Glutathione_S-Trfase"/>
</dbReference>
<dbReference type="SFLD" id="SFLDS00019">
    <property type="entry name" value="Glutathione_Transferase_(cytos"/>
    <property type="match status" value="1"/>
</dbReference>
<dbReference type="InterPro" id="IPR036282">
    <property type="entry name" value="Glutathione-S-Trfase_C_sf"/>
</dbReference>
<dbReference type="Pfam" id="PF13417">
    <property type="entry name" value="GST_N_3"/>
    <property type="match status" value="1"/>
</dbReference>
<proteinExistence type="predicted"/>